<comment type="caution">
    <text evidence="2">The sequence shown here is derived from an EMBL/GenBank/DDBJ whole genome shotgun (WGS) entry which is preliminary data.</text>
</comment>
<evidence type="ECO:0000313" key="2">
    <source>
        <dbReference type="EMBL" id="KAL2036795.1"/>
    </source>
</evidence>
<proteinExistence type="predicted"/>
<name>A0ABR3ZVP7_9LECA</name>
<organism evidence="2 3">
    <name type="scientific">Stereocaulon virgatum</name>
    <dbReference type="NCBI Taxonomy" id="373712"/>
    <lineage>
        <taxon>Eukaryota</taxon>
        <taxon>Fungi</taxon>
        <taxon>Dikarya</taxon>
        <taxon>Ascomycota</taxon>
        <taxon>Pezizomycotina</taxon>
        <taxon>Lecanoromycetes</taxon>
        <taxon>OSLEUM clade</taxon>
        <taxon>Lecanoromycetidae</taxon>
        <taxon>Lecanorales</taxon>
        <taxon>Lecanorineae</taxon>
        <taxon>Stereocaulaceae</taxon>
        <taxon>Stereocaulon</taxon>
    </lineage>
</organism>
<keyword evidence="1" id="KW-0732">Signal</keyword>
<reference evidence="2 3" key="1">
    <citation type="submission" date="2024-09" db="EMBL/GenBank/DDBJ databases">
        <title>Rethinking Asexuality: The Enigmatic Case of Functional Sexual Genes in Lepraria (Stereocaulaceae).</title>
        <authorList>
            <person name="Doellman M."/>
            <person name="Sun Y."/>
            <person name="Barcenas-Pena A."/>
            <person name="Lumbsch H.T."/>
            <person name="Grewe F."/>
        </authorList>
    </citation>
    <scope>NUCLEOTIDE SEQUENCE [LARGE SCALE GENOMIC DNA]</scope>
    <source>
        <strain evidence="2 3">Mercado 3170</strain>
    </source>
</reference>
<dbReference type="EMBL" id="JBEFKJ010000050">
    <property type="protein sequence ID" value="KAL2036795.1"/>
    <property type="molecule type" value="Genomic_DNA"/>
</dbReference>
<protein>
    <submittedName>
        <fullName evidence="2">Uncharacterized protein</fullName>
    </submittedName>
</protein>
<keyword evidence="3" id="KW-1185">Reference proteome</keyword>
<evidence type="ECO:0000313" key="3">
    <source>
        <dbReference type="Proteomes" id="UP001590950"/>
    </source>
</evidence>
<feature type="chain" id="PRO_5046503009" evidence="1">
    <location>
        <begin position="24"/>
        <end position="214"/>
    </location>
</feature>
<dbReference type="Proteomes" id="UP001590950">
    <property type="component" value="Unassembled WGS sequence"/>
</dbReference>
<gene>
    <name evidence="2" type="ORF">N7G274_010453</name>
</gene>
<accession>A0ABR3ZVP7</accession>
<feature type="signal peptide" evidence="1">
    <location>
        <begin position="1"/>
        <end position="23"/>
    </location>
</feature>
<evidence type="ECO:0000256" key="1">
    <source>
        <dbReference type="SAM" id="SignalP"/>
    </source>
</evidence>
<sequence>MISVHPSIWSVLCCSTFLRLISALSVLPQSLSGPIPLNTADPLLNTSSTYTASRSSQNVTLPTSFPAGDSFQNLTVQIPPNPFVYTRGIYRVEYHWLNDRTMLPRDATVRWLSQLPISLDRIRRRHAARETDPIPSQRGITWTDLALDERVEWTAQSNEISRPLTYLSVQTALAGTKEVLSQWETTSTPEYAFIIFEGEWLMARGSLVWVLASS</sequence>